<evidence type="ECO:0000313" key="2">
    <source>
        <dbReference type="Proteomes" id="UP000642748"/>
    </source>
</evidence>
<gene>
    <name evidence="1" type="ORF">Raf01_04310</name>
</gene>
<proteinExistence type="predicted"/>
<dbReference type="RefSeq" id="WP_203915978.1">
    <property type="nucleotide sequence ID" value="NZ_BONZ01000006.1"/>
</dbReference>
<dbReference type="EMBL" id="BONZ01000006">
    <property type="protein sequence ID" value="GIH12259.1"/>
    <property type="molecule type" value="Genomic_DNA"/>
</dbReference>
<name>A0A8J3QLW0_9ACTN</name>
<evidence type="ECO:0000313" key="1">
    <source>
        <dbReference type="EMBL" id="GIH12259.1"/>
    </source>
</evidence>
<reference evidence="1" key="1">
    <citation type="submission" date="2021-01" db="EMBL/GenBank/DDBJ databases">
        <title>Whole genome shotgun sequence of Rugosimonospora africana NBRC 104875.</title>
        <authorList>
            <person name="Komaki H."/>
            <person name="Tamura T."/>
        </authorList>
    </citation>
    <scope>NUCLEOTIDE SEQUENCE</scope>
    <source>
        <strain evidence="1">NBRC 104875</strain>
    </source>
</reference>
<organism evidence="1 2">
    <name type="scientific">Rugosimonospora africana</name>
    <dbReference type="NCBI Taxonomy" id="556532"/>
    <lineage>
        <taxon>Bacteria</taxon>
        <taxon>Bacillati</taxon>
        <taxon>Actinomycetota</taxon>
        <taxon>Actinomycetes</taxon>
        <taxon>Micromonosporales</taxon>
        <taxon>Micromonosporaceae</taxon>
        <taxon>Rugosimonospora</taxon>
    </lineage>
</organism>
<dbReference type="AlphaFoldDB" id="A0A8J3QLW0"/>
<sequence length="207" mass="22772">MKQRPALTNLIYIGGFYVSLSDADVAADLAPAGLHFVARDRAAIRIPVEAANLAPCCRDEDGRIDGPSVDLDDSDRAGKINAQWFRLATGSGLFDEHREFLLEVDYSEAPDEPELAWVRVQLSDEWDIAGSGASALGSYGVPEFSALSIDERVLMRTTRWGNGTVSSLVVPSPVKVSTIRNYVEWMTNSSFYPFAVQEAARVWLTTR</sequence>
<protein>
    <submittedName>
        <fullName evidence="1">Uncharacterized protein</fullName>
    </submittedName>
</protein>
<comment type="caution">
    <text evidence="1">The sequence shown here is derived from an EMBL/GenBank/DDBJ whole genome shotgun (WGS) entry which is preliminary data.</text>
</comment>
<dbReference type="Proteomes" id="UP000642748">
    <property type="component" value="Unassembled WGS sequence"/>
</dbReference>
<accession>A0A8J3QLW0</accession>
<keyword evidence="2" id="KW-1185">Reference proteome</keyword>